<dbReference type="Proteomes" id="UP001224325">
    <property type="component" value="Chromosome"/>
</dbReference>
<reference evidence="1" key="1">
    <citation type="submission" date="2024-04" db="EMBL/GenBank/DDBJ databases">
        <title>Mariniflexile litorale, isolated from the shallow sediments of the Sea of Japan.</title>
        <authorList>
            <person name="Romanenko L."/>
            <person name="Isaeva M."/>
        </authorList>
    </citation>
    <scope>NUCLEOTIDE SEQUENCE [LARGE SCALE GENOMIC DNA]</scope>
    <source>
        <strain evidence="1">KMM 9835</strain>
    </source>
</reference>
<dbReference type="GO" id="GO:0019867">
    <property type="term" value="C:outer membrane"/>
    <property type="evidence" value="ECO:0007669"/>
    <property type="project" value="InterPro"/>
</dbReference>
<dbReference type="RefSeq" id="WP_308990659.1">
    <property type="nucleotide sequence ID" value="NZ_CP155618.1"/>
</dbReference>
<evidence type="ECO:0000313" key="2">
    <source>
        <dbReference type="Proteomes" id="UP001224325"/>
    </source>
</evidence>
<dbReference type="Pfam" id="PF04390">
    <property type="entry name" value="LptE"/>
    <property type="match status" value="1"/>
</dbReference>
<dbReference type="KEGG" id="mlil:QLS71_004175"/>
<organism evidence="1 2">
    <name type="scientific">Mariniflexile litorale</name>
    <dbReference type="NCBI Taxonomy" id="3045158"/>
    <lineage>
        <taxon>Bacteria</taxon>
        <taxon>Pseudomonadati</taxon>
        <taxon>Bacteroidota</taxon>
        <taxon>Flavobacteriia</taxon>
        <taxon>Flavobacteriales</taxon>
        <taxon>Flavobacteriaceae</taxon>
        <taxon>Mariniflexile</taxon>
    </lineage>
</organism>
<sequence>MKNYFFYFLLVTLSLSLFGCGFYSFTGASVPANVKTYQVNRFENNALLVEPGLERDFKLALEDLIQNQTNLSLVPSNGDLVYEGEITDYRVSPTTATSQNTAAQNRLTISVKVRFFNRKKEDDDLEQTFSFYYDYSGSTQLIGAIKTTAHDEIFERLTQDIFNATLAKW</sequence>
<dbReference type="GO" id="GO:0043165">
    <property type="term" value="P:Gram-negative-bacterium-type cell outer membrane assembly"/>
    <property type="evidence" value="ECO:0007669"/>
    <property type="project" value="InterPro"/>
</dbReference>
<gene>
    <name evidence="1" type="ORF">QLS71_004175</name>
</gene>
<proteinExistence type="predicted"/>
<protein>
    <submittedName>
        <fullName evidence="1">LptE family protein</fullName>
    </submittedName>
</protein>
<dbReference type="EMBL" id="CP155618">
    <property type="protein sequence ID" value="XBL15217.1"/>
    <property type="molecule type" value="Genomic_DNA"/>
</dbReference>
<dbReference type="AlphaFoldDB" id="A0AAU7EJL8"/>
<name>A0AAU7EJL8_9FLAO</name>
<keyword evidence="2" id="KW-1185">Reference proteome</keyword>
<evidence type="ECO:0000313" key="1">
    <source>
        <dbReference type="EMBL" id="XBL15217.1"/>
    </source>
</evidence>
<dbReference type="PROSITE" id="PS51257">
    <property type="entry name" value="PROKAR_LIPOPROTEIN"/>
    <property type="match status" value="1"/>
</dbReference>
<accession>A0AAU7EJL8</accession>
<dbReference type="InterPro" id="IPR007485">
    <property type="entry name" value="LPS_assembly_LptE"/>
</dbReference>